<evidence type="ECO:0000256" key="2">
    <source>
        <dbReference type="SAM" id="MobiDB-lite"/>
    </source>
</evidence>
<dbReference type="InterPro" id="IPR051231">
    <property type="entry name" value="SOSS-B"/>
</dbReference>
<gene>
    <name evidence="3" type="ORF">SAMN04488066_10453</name>
</gene>
<dbReference type="OrthoDB" id="335252at2157"/>
<dbReference type="EMBL" id="FOPZ01000004">
    <property type="protein sequence ID" value="SFH44000.1"/>
    <property type="molecule type" value="Genomic_DNA"/>
</dbReference>
<dbReference type="SUPFAM" id="SSF50249">
    <property type="entry name" value="Nucleic acid-binding proteins"/>
    <property type="match status" value="3"/>
</dbReference>
<feature type="region of interest" description="Disordered" evidence="2">
    <location>
        <begin position="40"/>
        <end position="60"/>
    </location>
</feature>
<evidence type="ECO:0000313" key="4">
    <source>
        <dbReference type="Proteomes" id="UP000323537"/>
    </source>
</evidence>
<sequence length="424" mass="44786">MDVNSHAEELASDLGVDKAEVKADLENLLEYSVPIDEAKQSVRRKHGGGGGGSSPTPESVDLAEITTDHGNVTVTVRVLTRGTRTIRYQGDDLTIREGELADGTGTISYTAWQDFGFEPGDSLTIGNAGVREWDGEPELNLNESTTVAIADEPVEVDREIGGDRDLVEVSAGDRGRNVEVRVLEVEAKTISGRDGETEILEGVVGDGTGKLPFTDWDPSPELEAGASLRIEDVYAREFRGVPSINLTEFTTVTPLSEPVEVAESAPRLSVADAVASGGVFDVELVGNVLEVRDGSGLIERCPECGRVIQNGQCRSHGEVDGEDDLRVKAILDDGTDTVTVVLDDELTAEVYGGGLEDALAAATEAMDKDVVAESIADALVGGAYRVRGSLSVDEYGATLDATAFVPADDDPADAARAALAEVRE</sequence>
<reference evidence="3 4" key="1">
    <citation type="submission" date="2016-10" db="EMBL/GenBank/DDBJ databases">
        <authorList>
            <person name="Varghese N."/>
            <person name="Submissions S."/>
        </authorList>
    </citation>
    <scope>NUCLEOTIDE SEQUENCE [LARGE SCALE GENOMIC DNA]</scope>
    <source>
        <strain evidence="3 4">CGMCC 1.6377</strain>
    </source>
</reference>
<keyword evidence="1" id="KW-0238">DNA-binding</keyword>
<dbReference type="CDD" id="cd04491">
    <property type="entry name" value="SoSSB_OBF"/>
    <property type="match status" value="2"/>
</dbReference>
<dbReference type="GO" id="GO:0000724">
    <property type="term" value="P:double-strand break repair via homologous recombination"/>
    <property type="evidence" value="ECO:0007669"/>
    <property type="project" value="TreeGrafter"/>
</dbReference>
<dbReference type="AlphaFoldDB" id="A0A1I3A279"/>
<dbReference type="Proteomes" id="UP000323537">
    <property type="component" value="Unassembled WGS sequence"/>
</dbReference>
<dbReference type="PANTHER" id="PTHR13356:SF10">
    <property type="entry name" value="REPLICATION FACTOR-A PROTEIN 1"/>
    <property type="match status" value="1"/>
</dbReference>
<dbReference type="PANTHER" id="PTHR13356">
    <property type="entry name" value="OB FOLD NUCLEIC ACID BINDING PROTEIN-RELATED"/>
    <property type="match status" value="1"/>
</dbReference>
<organism evidence="3 4">
    <name type="scientific">Halorubrum aquaticum</name>
    <dbReference type="NCBI Taxonomy" id="387340"/>
    <lineage>
        <taxon>Archaea</taxon>
        <taxon>Methanobacteriati</taxon>
        <taxon>Methanobacteriota</taxon>
        <taxon>Stenosarchaea group</taxon>
        <taxon>Halobacteria</taxon>
        <taxon>Halobacteriales</taxon>
        <taxon>Haloferacaceae</taxon>
        <taxon>Halorubrum</taxon>
    </lineage>
</organism>
<protein>
    <submittedName>
        <fullName evidence="3">Replication factor A1</fullName>
    </submittedName>
</protein>
<proteinExistence type="predicted"/>
<dbReference type="NCBIfam" id="NF005554">
    <property type="entry name" value="PRK07218.1"/>
    <property type="match status" value="1"/>
</dbReference>
<name>A0A1I3A279_9EURY</name>
<keyword evidence="4" id="KW-1185">Reference proteome</keyword>
<dbReference type="GO" id="GO:0010212">
    <property type="term" value="P:response to ionizing radiation"/>
    <property type="evidence" value="ECO:0007669"/>
    <property type="project" value="TreeGrafter"/>
</dbReference>
<dbReference type="GO" id="GO:0003677">
    <property type="term" value="F:DNA binding"/>
    <property type="evidence" value="ECO:0007669"/>
    <property type="project" value="UniProtKB-KW"/>
</dbReference>
<evidence type="ECO:0000256" key="1">
    <source>
        <dbReference type="ARBA" id="ARBA00023125"/>
    </source>
</evidence>
<dbReference type="InterPro" id="IPR012340">
    <property type="entry name" value="NA-bd_OB-fold"/>
</dbReference>
<dbReference type="Gene3D" id="2.40.50.140">
    <property type="entry name" value="Nucleic acid-binding proteins"/>
    <property type="match status" value="2"/>
</dbReference>
<dbReference type="RefSeq" id="WP_149783709.1">
    <property type="nucleotide sequence ID" value="NZ_BAAADP010000001.1"/>
</dbReference>
<accession>A0A1I3A279</accession>
<evidence type="ECO:0000313" key="3">
    <source>
        <dbReference type="EMBL" id="SFH44000.1"/>
    </source>
</evidence>